<dbReference type="GO" id="GO:0051539">
    <property type="term" value="F:4 iron, 4 sulfur cluster binding"/>
    <property type="evidence" value="ECO:0007669"/>
    <property type="project" value="UniProtKB-KW"/>
</dbReference>
<dbReference type="InterPro" id="IPR004452">
    <property type="entry name" value="LutB/LldF"/>
</dbReference>
<dbReference type="NCBIfam" id="TIGR00273">
    <property type="entry name" value="LutB/LldF family L-lactate oxidation iron-sulfur protein"/>
    <property type="match status" value="1"/>
</dbReference>
<dbReference type="PANTHER" id="PTHR47153:SF2">
    <property type="entry name" value="LACTATE UTILIZATION PROTEIN B"/>
    <property type="match status" value="1"/>
</dbReference>
<dbReference type="Proteomes" id="UP000006055">
    <property type="component" value="Chromosome"/>
</dbReference>
<dbReference type="GO" id="GO:0006089">
    <property type="term" value="P:lactate metabolic process"/>
    <property type="evidence" value="ECO:0007669"/>
    <property type="project" value="InterPro"/>
</dbReference>
<dbReference type="PATRIC" id="fig|706587.4.peg.2667"/>
<evidence type="ECO:0000259" key="8">
    <source>
        <dbReference type="PROSITE" id="PS51379"/>
    </source>
</evidence>
<evidence type="ECO:0000256" key="3">
    <source>
        <dbReference type="ARBA" id="ARBA00022723"/>
    </source>
</evidence>
<dbReference type="RefSeq" id="WP_014810154.1">
    <property type="nucleotide sequence ID" value="NC_018025.1"/>
</dbReference>
<evidence type="ECO:0000256" key="1">
    <source>
        <dbReference type="ARBA" id="ARBA00022448"/>
    </source>
</evidence>
<dbReference type="InterPro" id="IPR024185">
    <property type="entry name" value="FTHF_cligase-like_sf"/>
</dbReference>
<reference evidence="10" key="1">
    <citation type="submission" date="2012-06" db="EMBL/GenBank/DDBJ databases">
        <title>Complete sequence of chromosome of Desulfomonile tiedjei DSM 6799.</title>
        <authorList>
            <person name="Lucas S."/>
            <person name="Copeland A."/>
            <person name="Lapidus A."/>
            <person name="Glavina del Rio T."/>
            <person name="Dalin E."/>
            <person name="Tice H."/>
            <person name="Bruce D."/>
            <person name="Goodwin L."/>
            <person name="Pitluck S."/>
            <person name="Peters L."/>
            <person name="Ovchinnikova G."/>
            <person name="Zeytun A."/>
            <person name="Lu M."/>
            <person name="Kyrpides N."/>
            <person name="Mavromatis K."/>
            <person name="Ivanova N."/>
            <person name="Brettin T."/>
            <person name="Detter J.C."/>
            <person name="Han C."/>
            <person name="Larimer F."/>
            <person name="Land M."/>
            <person name="Hauser L."/>
            <person name="Markowitz V."/>
            <person name="Cheng J.-F."/>
            <person name="Hugenholtz P."/>
            <person name="Woyke T."/>
            <person name="Wu D."/>
            <person name="Spring S."/>
            <person name="Schroeder M."/>
            <person name="Brambilla E."/>
            <person name="Klenk H.-P."/>
            <person name="Eisen J.A."/>
        </authorList>
    </citation>
    <scope>NUCLEOTIDE SEQUENCE [LARGE SCALE GENOMIC DNA]</scope>
    <source>
        <strain evidence="10">ATCC 49306 / DSM 6799 / DCB-1</strain>
    </source>
</reference>
<dbReference type="InterPro" id="IPR017900">
    <property type="entry name" value="4Fe4S_Fe_S_CS"/>
</dbReference>
<dbReference type="Pfam" id="PF02589">
    <property type="entry name" value="LUD_dom"/>
    <property type="match status" value="1"/>
</dbReference>
<gene>
    <name evidence="9" type="ordered locus">Desti_2324</name>
</gene>
<keyword evidence="6" id="KW-0408">Iron</keyword>
<dbReference type="InterPro" id="IPR003741">
    <property type="entry name" value="LUD_dom"/>
</dbReference>
<dbReference type="PROSITE" id="PS00198">
    <property type="entry name" value="4FE4S_FER_1"/>
    <property type="match status" value="1"/>
</dbReference>
<evidence type="ECO:0000256" key="5">
    <source>
        <dbReference type="ARBA" id="ARBA00022982"/>
    </source>
</evidence>
<evidence type="ECO:0000256" key="4">
    <source>
        <dbReference type="ARBA" id="ARBA00022737"/>
    </source>
</evidence>
<dbReference type="PROSITE" id="PS51379">
    <property type="entry name" value="4FE4S_FER_2"/>
    <property type="match status" value="1"/>
</dbReference>
<dbReference type="SUPFAM" id="SSF46548">
    <property type="entry name" value="alpha-helical ferredoxin"/>
    <property type="match status" value="1"/>
</dbReference>
<evidence type="ECO:0000313" key="10">
    <source>
        <dbReference type="Proteomes" id="UP000006055"/>
    </source>
</evidence>
<name>I4C620_DESTA</name>
<evidence type="ECO:0000256" key="2">
    <source>
        <dbReference type="ARBA" id="ARBA00022485"/>
    </source>
</evidence>
<dbReference type="OrthoDB" id="5289041at2"/>
<evidence type="ECO:0000256" key="7">
    <source>
        <dbReference type="ARBA" id="ARBA00023014"/>
    </source>
</evidence>
<dbReference type="KEGG" id="dti:Desti_2324"/>
<keyword evidence="7" id="KW-0411">Iron-sulfur</keyword>
<dbReference type="Pfam" id="PF13183">
    <property type="entry name" value="Fer4_8"/>
    <property type="match status" value="1"/>
</dbReference>
<dbReference type="AlphaFoldDB" id="I4C620"/>
<dbReference type="InterPro" id="IPR037171">
    <property type="entry name" value="NagB/RpiA_transferase-like"/>
</dbReference>
<sequence length="453" mass="50328">MSGKSRLHFRENTAEAVRDRQLRGAIKTSTDTFTTKRAIGVASVPMDEWRDRASKIRLEVLDHLSDYVDLFVRNAEAAGATVHRAHDAQAARDIVHGILRDHKVKNIVKAKSMVTEEIHLNPYLEQRGMRVVETDLGEYIVQLAGETPSHILAPAIHKDRFQIGRLFAEKLKVQYSDDPTVLTKIARAALREEFLRADAGITGANFALAKSGSICMFTNEGNGRMVTTLPPLNISVFTLEKIIPSFADLPTFIRLLPRSATGQGLSSYLSVITGTRKEGENTGAREHHLVLLDNGRTQINQSEYREILKCIRCSACLNVCPVYRVIGGHAYGSVYPGPMGIILTVLLEGMENSYPLLDGTTLCGACNEVCPVRVPLRDILYKLRERRVREGFTPQEEQVAMKAYGLAVRSPALFSLGQAAARVSWPLIQRFVKGAVQRLPKPAIRTFRSKMNP</sequence>
<keyword evidence="2" id="KW-0004">4Fe-4S</keyword>
<keyword evidence="3" id="KW-0479">Metal-binding</keyword>
<dbReference type="STRING" id="706587.Desti_2324"/>
<dbReference type="EMBL" id="CP003360">
    <property type="protein sequence ID" value="AFM25011.1"/>
    <property type="molecule type" value="Genomic_DNA"/>
</dbReference>
<dbReference type="Gene3D" id="3.40.50.10420">
    <property type="entry name" value="NagB/RpiA/CoA transferase-like"/>
    <property type="match status" value="1"/>
</dbReference>
<evidence type="ECO:0000313" key="9">
    <source>
        <dbReference type="EMBL" id="AFM25011.1"/>
    </source>
</evidence>
<dbReference type="eggNOG" id="COG1139">
    <property type="taxonomic scope" value="Bacteria"/>
</dbReference>
<keyword evidence="1" id="KW-0813">Transport</keyword>
<keyword evidence="10" id="KW-1185">Reference proteome</keyword>
<dbReference type="GO" id="GO:0046872">
    <property type="term" value="F:metal ion binding"/>
    <property type="evidence" value="ECO:0007669"/>
    <property type="project" value="UniProtKB-KW"/>
</dbReference>
<dbReference type="SUPFAM" id="SSF100950">
    <property type="entry name" value="NagB/RpiA/CoA transferase-like"/>
    <property type="match status" value="1"/>
</dbReference>
<dbReference type="HOGENOM" id="CLU_027059_2_0_7"/>
<proteinExistence type="predicted"/>
<protein>
    <submittedName>
        <fullName evidence="9">(4Fe-4S) cluster-containing protein</fullName>
    </submittedName>
</protein>
<accession>I4C620</accession>
<dbReference type="Gene3D" id="1.10.1060.10">
    <property type="entry name" value="Alpha-helical ferredoxin"/>
    <property type="match status" value="1"/>
</dbReference>
<feature type="domain" description="4Fe-4S ferredoxin-type" evidence="8">
    <location>
        <begin position="300"/>
        <end position="331"/>
    </location>
</feature>
<keyword evidence="4" id="KW-0677">Repeat</keyword>
<dbReference type="InterPro" id="IPR017896">
    <property type="entry name" value="4Fe4S_Fe-S-bd"/>
</dbReference>
<dbReference type="PANTHER" id="PTHR47153">
    <property type="entry name" value="LACTATE UTILIZATION PROTEIN B"/>
    <property type="match status" value="1"/>
</dbReference>
<evidence type="ECO:0000256" key="6">
    <source>
        <dbReference type="ARBA" id="ARBA00023004"/>
    </source>
</evidence>
<organism evidence="9 10">
    <name type="scientific">Desulfomonile tiedjei (strain ATCC 49306 / DSM 6799 / DCB-1)</name>
    <dbReference type="NCBI Taxonomy" id="706587"/>
    <lineage>
        <taxon>Bacteria</taxon>
        <taxon>Pseudomonadati</taxon>
        <taxon>Thermodesulfobacteriota</taxon>
        <taxon>Desulfomonilia</taxon>
        <taxon>Desulfomonilales</taxon>
        <taxon>Desulfomonilaceae</taxon>
        <taxon>Desulfomonile</taxon>
    </lineage>
</organism>
<dbReference type="InterPro" id="IPR009051">
    <property type="entry name" value="Helical_ferredxn"/>
</dbReference>
<keyword evidence="5" id="KW-0249">Electron transport</keyword>